<evidence type="ECO:0000256" key="4">
    <source>
        <dbReference type="ARBA" id="ARBA00022833"/>
    </source>
</evidence>
<accession>A0A5C6S3W7</accession>
<comment type="similarity">
    <text evidence="1">Belongs to the metallo-beta-lactamase superfamily.</text>
</comment>
<evidence type="ECO:0000259" key="6">
    <source>
        <dbReference type="SMART" id="SM00849"/>
    </source>
</evidence>
<dbReference type="CDD" id="cd07729">
    <property type="entry name" value="AHL_lactonase_MBL-fold"/>
    <property type="match status" value="1"/>
</dbReference>
<dbReference type="SMART" id="SM00849">
    <property type="entry name" value="Lactamase_B"/>
    <property type="match status" value="1"/>
</dbReference>
<dbReference type="PANTHER" id="PTHR42978">
    <property type="entry name" value="QUORUM-QUENCHING LACTONASE YTNP-RELATED-RELATED"/>
    <property type="match status" value="1"/>
</dbReference>
<dbReference type="EMBL" id="VOPL01000003">
    <property type="protein sequence ID" value="TXB68977.1"/>
    <property type="molecule type" value="Genomic_DNA"/>
</dbReference>
<keyword evidence="3" id="KW-0378">Hydrolase</keyword>
<evidence type="ECO:0000256" key="1">
    <source>
        <dbReference type="ARBA" id="ARBA00007749"/>
    </source>
</evidence>
<dbReference type="Proteomes" id="UP000321562">
    <property type="component" value="Unassembled WGS sequence"/>
</dbReference>
<evidence type="ECO:0000313" key="7">
    <source>
        <dbReference type="EMBL" id="TXB68977.1"/>
    </source>
</evidence>
<comment type="caution">
    <text evidence="7">The sequence shown here is derived from an EMBL/GenBank/DDBJ whole genome shotgun (WGS) entry which is preliminary data.</text>
</comment>
<feature type="domain" description="Metallo-beta-lactamase" evidence="6">
    <location>
        <begin position="55"/>
        <end position="258"/>
    </location>
</feature>
<dbReference type="Gene3D" id="3.60.15.10">
    <property type="entry name" value="Ribonuclease Z/Hydroxyacylglutathione hydrolase-like"/>
    <property type="match status" value="1"/>
</dbReference>
<feature type="chain" id="PRO_5022858260" evidence="5">
    <location>
        <begin position="19"/>
        <end position="274"/>
    </location>
</feature>
<evidence type="ECO:0000256" key="2">
    <source>
        <dbReference type="ARBA" id="ARBA00022723"/>
    </source>
</evidence>
<evidence type="ECO:0000256" key="3">
    <source>
        <dbReference type="ARBA" id="ARBA00022801"/>
    </source>
</evidence>
<keyword evidence="8" id="KW-1185">Reference proteome</keyword>
<dbReference type="PANTHER" id="PTHR42978:SF3">
    <property type="entry name" value="BLR3078 PROTEIN"/>
    <property type="match status" value="1"/>
</dbReference>
<evidence type="ECO:0000313" key="8">
    <source>
        <dbReference type="Proteomes" id="UP000321562"/>
    </source>
</evidence>
<dbReference type="Pfam" id="PF00753">
    <property type="entry name" value="Lactamase_B"/>
    <property type="match status" value="1"/>
</dbReference>
<keyword evidence="4" id="KW-0862">Zinc</keyword>
<proteinExistence type="inferred from homology"/>
<dbReference type="RefSeq" id="WP_147097444.1">
    <property type="nucleotide sequence ID" value="NZ_JBHUFH010000002.1"/>
</dbReference>
<gene>
    <name evidence="7" type="ORF">FQV27_08300</name>
</gene>
<name>A0A5C6S3W7_9RHOB</name>
<dbReference type="AlphaFoldDB" id="A0A5C6S3W7"/>
<feature type="signal peptide" evidence="5">
    <location>
        <begin position="1"/>
        <end position="18"/>
    </location>
</feature>
<dbReference type="OrthoDB" id="9773738at2"/>
<dbReference type="InterPro" id="IPR051013">
    <property type="entry name" value="MBL_superfamily_lactonases"/>
</dbReference>
<evidence type="ECO:0000256" key="5">
    <source>
        <dbReference type="SAM" id="SignalP"/>
    </source>
</evidence>
<keyword evidence="2" id="KW-0479">Metal-binding</keyword>
<dbReference type="SUPFAM" id="SSF56281">
    <property type="entry name" value="Metallo-hydrolase/oxidoreductase"/>
    <property type="match status" value="1"/>
</dbReference>
<dbReference type="InterPro" id="IPR001279">
    <property type="entry name" value="Metallo-B-lactamas"/>
</dbReference>
<keyword evidence="5" id="KW-0732">Signal</keyword>
<protein>
    <submittedName>
        <fullName evidence="7">N-acyl homoserine lactonase family protein</fullName>
    </submittedName>
</protein>
<sequence length="274" mass="29483">MRRYIIALAAFTALPATAQTPEMALWRLDCGRIVVNDLNMFSDTLDYSGKSKELTDSCYLIRHDDSYMLWDAGLPAAMLGAENDPAQPAVPILDRLLTDQLAEIGVTADQISTIGISHNHFDHLGQAADFPQARLLIGALDWQGLQASPPSYGADPALVQPWLDAGKVEPVHGDLDIFGDGSAMMLTMPGHTAGETALLLRLPETGPVLLSGDVAHFTEQLANERVPPINFDRADSLAAMDRLRDVAASTGATIVIQHEPADIAKLPAFPDPAR</sequence>
<dbReference type="GO" id="GO:0046872">
    <property type="term" value="F:metal ion binding"/>
    <property type="evidence" value="ECO:0007669"/>
    <property type="project" value="UniProtKB-KW"/>
</dbReference>
<organism evidence="7 8">
    <name type="scientific">Paracoccus aurantiacus</name>
    <dbReference type="NCBI Taxonomy" id="2599412"/>
    <lineage>
        <taxon>Bacteria</taxon>
        <taxon>Pseudomonadati</taxon>
        <taxon>Pseudomonadota</taxon>
        <taxon>Alphaproteobacteria</taxon>
        <taxon>Rhodobacterales</taxon>
        <taxon>Paracoccaceae</taxon>
        <taxon>Paracoccus</taxon>
    </lineage>
</organism>
<reference evidence="7 8" key="1">
    <citation type="submission" date="2019-08" db="EMBL/GenBank/DDBJ databases">
        <authorList>
            <person name="Ye J."/>
        </authorList>
    </citation>
    <scope>NUCLEOTIDE SEQUENCE [LARGE SCALE GENOMIC DNA]</scope>
    <source>
        <strain evidence="7 8">TK008</strain>
    </source>
</reference>
<dbReference type="InterPro" id="IPR036866">
    <property type="entry name" value="RibonucZ/Hydroxyglut_hydro"/>
</dbReference>
<dbReference type="GO" id="GO:0016787">
    <property type="term" value="F:hydrolase activity"/>
    <property type="evidence" value="ECO:0007669"/>
    <property type="project" value="UniProtKB-KW"/>
</dbReference>